<dbReference type="SUPFAM" id="SSF53213">
    <property type="entry name" value="LigB-like"/>
    <property type="match status" value="1"/>
</dbReference>
<dbReference type="Proteomes" id="UP000195569">
    <property type="component" value="Unassembled WGS sequence"/>
</dbReference>
<dbReference type="InterPro" id="IPR004183">
    <property type="entry name" value="Xdiol_dOase_suB"/>
</dbReference>
<keyword evidence="3" id="KW-1185">Reference proteome</keyword>
<dbReference type="AlphaFoldDB" id="A0A1N7S0C5"/>
<gene>
    <name evidence="2" type="primary">pydA</name>
    <name evidence="2" type="ORF">BN2476_250057</name>
</gene>
<accession>A0A1N7S0C5</accession>
<dbReference type="GO" id="GO:0016702">
    <property type="term" value="F:oxidoreductase activity, acting on single donors with incorporation of molecular oxygen, incorporation of two atoms of oxygen"/>
    <property type="evidence" value="ECO:0007669"/>
    <property type="project" value="UniProtKB-ARBA"/>
</dbReference>
<name>A0A1N7S0C5_9BURK</name>
<dbReference type="RefSeq" id="WP_087734627.1">
    <property type="nucleotide sequence ID" value="NZ_CYGY02000025.1"/>
</dbReference>
<evidence type="ECO:0000313" key="3">
    <source>
        <dbReference type="Proteomes" id="UP000195569"/>
    </source>
</evidence>
<evidence type="ECO:0000259" key="1">
    <source>
        <dbReference type="Pfam" id="PF02900"/>
    </source>
</evidence>
<dbReference type="Pfam" id="PF02900">
    <property type="entry name" value="LigB"/>
    <property type="match status" value="1"/>
</dbReference>
<dbReference type="OrthoDB" id="8673673at2"/>
<organism evidence="2 3">
    <name type="scientific">Paraburkholderia piptadeniae</name>
    <dbReference type="NCBI Taxonomy" id="1701573"/>
    <lineage>
        <taxon>Bacteria</taxon>
        <taxon>Pseudomonadati</taxon>
        <taxon>Pseudomonadota</taxon>
        <taxon>Betaproteobacteria</taxon>
        <taxon>Burkholderiales</taxon>
        <taxon>Burkholderiaceae</taxon>
        <taxon>Paraburkholderia</taxon>
    </lineage>
</organism>
<feature type="domain" description="Extradiol ring-cleavage dioxygenase class III enzyme subunit B" evidence="1">
    <location>
        <begin position="7"/>
        <end position="313"/>
    </location>
</feature>
<dbReference type="GO" id="GO:0008198">
    <property type="term" value="F:ferrous iron binding"/>
    <property type="evidence" value="ECO:0007669"/>
    <property type="project" value="InterPro"/>
</dbReference>
<dbReference type="Gene3D" id="3.40.830.10">
    <property type="entry name" value="LigB-like"/>
    <property type="match status" value="1"/>
</dbReference>
<evidence type="ECO:0000313" key="2">
    <source>
        <dbReference type="EMBL" id="SIT40763.1"/>
    </source>
</evidence>
<comment type="caution">
    <text evidence="2">The sequence shown here is derived from an EMBL/GenBank/DDBJ whole genome shotgun (WGS) entry which is preliminary data.</text>
</comment>
<protein>
    <submittedName>
        <fullName evidence="2">PydA</fullName>
    </submittedName>
</protein>
<sequence>MSELVAAISMSHAPGMLGWPDHPPVEMQRDMQRAVDEIASYLEAARPDLIVAILDDHFENLYRNLMPVFAIGVAEQHVGPAAYWLEALRLMRQTVFGGAPREAEWLLREMVGRGFDVARMGEIEYGNNLMVPIQFIRPEADIPIVPVFVNVFSAPVATTRRAYAFGEALREAIAAMPGNRRVAVLATGGLSHWPPFWRDRPEDQQGFLTRMKRFQTEGRAVLATDPNLMTDLGAYEIEMARTSKVPLVNERWDRAILDAYARGDVGFITGLTNDEIESQGGHGGLEILNWTVTMGAAGGRRARVLGYQPCVEWICGMGFLVYDF</sequence>
<dbReference type="EMBL" id="CYGY02000025">
    <property type="protein sequence ID" value="SIT40763.1"/>
    <property type="molecule type" value="Genomic_DNA"/>
</dbReference>
<reference evidence="2" key="1">
    <citation type="submission" date="2016-12" db="EMBL/GenBank/DDBJ databases">
        <authorList>
            <person name="Moulin L."/>
        </authorList>
    </citation>
    <scope>NUCLEOTIDE SEQUENCE [LARGE SCALE GENOMIC DNA]</scope>
    <source>
        <strain evidence="2">STM 7183</strain>
    </source>
</reference>
<proteinExistence type="predicted"/>